<name>A0A0W0D4A3_CANGB</name>
<dbReference type="AlphaFoldDB" id="A0A0W0D4A3"/>
<dbReference type="GO" id="GO:0006281">
    <property type="term" value="P:DNA repair"/>
    <property type="evidence" value="ECO:0007669"/>
    <property type="project" value="UniProtKB-KW"/>
</dbReference>
<dbReference type="InterPro" id="IPR043129">
    <property type="entry name" value="ATPase_NBD"/>
</dbReference>
<evidence type="ECO:0000313" key="17">
    <source>
        <dbReference type="Proteomes" id="UP000054886"/>
    </source>
</evidence>
<gene>
    <name evidence="16" type="ORF">AO440_003994</name>
</gene>
<dbReference type="PANTHER" id="PTHR11937">
    <property type="entry name" value="ACTIN"/>
    <property type="match status" value="1"/>
</dbReference>
<evidence type="ECO:0000256" key="3">
    <source>
        <dbReference type="ARBA" id="ARBA00022853"/>
    </source>
</evidence>
<dbReference type="GO" id="GO:0035267">
    <property type="term" value="C:NuA4 histone acetyltransferase complex"/>
    <property type="evidence" value="ECO:0007669"/>
    <property type="project" value="EnsemblFungi"/>
</dbReference>
<organism evidence="16 17">
    <name type="scientific">Candida glabrata</name>
    <name type="common">Yeast</name>
    <name type="synonym">Torulopsis glabrata</name>
    <dbReference type="NCBI Taxonomy" id="5478"/>
    <lineage>
        <taxon>Eukaryota</taxon>
        <taxon>Fungi</taxon>
        <taxon>Dikarya</taxon>
        <taxon>Ascomycota</taxon>
        <taxon>Saccharomycotina</taxon>
        <taxon>Saccharomycetes</taxon>
        <taxon>Saccharomycetales</taxon>
        <taxon>Saccharomycetaceae</taxon>
        <taxon>Nakaseomyces</taxon>
    </lineage>
</organism>
<dbReference type="VEuPathDB" id="FungiDB:CAGL0M03201g"/>
<keyword evidence="2" id="KW-0227">DNA damage</keyword>
<dbReference type="VEuPathDB" id="FungiDB:GVI51_M03069"/>
<dbReference type="GO" id="GO:0000812">
    <property type="term" value="C:Swr1 complex"/>
    <property type="evidence" value="ECO:0007669"/>
    <property type="project" value="EnsemblFungi"/>
</dbReference>
<keyword evidence="5" id="KW-0010">Activator</keyword>
<comment type="function">
    <text evidence="13">Chromatin interaction component of the NuA4 histone acetyltransferase complex which is involved in transcriptional activation of selected genes principally by acetylation of nucleosomal histone H4 and H2A. The NuA4 complex is also involved in DNA repair. Is required for NuA4 complex integrity. Component of the SWR1 complex which mediates the ATP-dependent exchange of histone H2A for the H2A variant HZT1 leading to transcriptional regulation of selected genes by chromatin remodeling. Component of the INO80 complex which remodels chromatin by shifting nucleosomes and is involved in DNA repair.</text>
</comment>
<dbReference type="InterPro" id="IPR020902">
    <property type="entry name" value="Actin/actin-like_CS"/>
</dbReference>
<evidence type="ECO:0000256" key="15">
    <source>
        <dbReference type="SAM" id="MobiDB-lite"/>
    </source>
</evidence>
<dbReference type="GO" id="GO:0051382">
    <property type="term" value="P:kinetochore assembly"/>
    <property type="evidence" value="ECO:0007669"/>
    <property type="project" value="EnsemblFungi"/>
</dbReference>
<dbReference type="Proteomes" id="UP000054886">
    <property type="component" value="Unassembled WGS sequence"/>
</dbReference>
<dbReference type="GO" id="GO:0042393">
    <property type="term" value="F:histone binding"/>
    <property type="evidence" value="ECO:0007669"/>
    <property type="project" value="EnsemblFungi"/>
</dbReference>
<keyword evidence="6" id="KW-0804">Transcription</keyword>
<dbReference type="GO" id="GO:0003682">
    <property type="term" value="F:chromatin binding"/>
    <property type="evidence" value="ECO:0007669"/>
    <property type="project" value="EnsemblFungi"/>
</dbReference>
<dbReference type="Pfam" id="PF00022">
    <property type="entry name" value="Actin"/>
    <property type="match status" value="1"/>
</dbReference>
<dbReference type="GO" id="GO:0005524">
    <property type="term" value="F:ATP binding"/>
    <property type="evidence" value="ECO:0007669"/>
    <property type="project" value="EnsemblFungi"/>
</dbReference>
<dbReference type="GO" id="GO:0006357">
    <property type="term" value="P:regulation of transcription by RNA polymerase II"/>
    <property type="evidence" value="ECO:0007669"/>
    <property type="project" value="EnsemblFungi"/>
</dbReference>
<evidence type="ECO:0000256" key="12">
    <source>
        <dbReference type="ARBA" id="ARBA00042445"/>
    </source>
</evidence>
<keyword evidence="8" id="KW-0539">Nucleus</keyword>
<dbReference type="SUPFAM" id="SSF53067">
    <property type="entry name" value="Actin-like ATPase domain"/>
    <property type="match status" value="2"/>
</dbReference>
<accession>A0A0W0D4A3</accession>
<dbReference type="VEuPathDB" id="FungiDB:GWK60_M03069"/>
<comment type="subunit">
    <text evidence="10">Component of the NuA4 histone acetyltransferase complex, of the INO80 chromatin remodeling complex, and of the SWR1 chromatin remodeling complex.</text>
</comment>
<sequence length="493" mass="55199">MSNSALQVYGGDEITAVIIDPGSYTTNIGYAGTDCPQSILPSSFGEIHEAEDSTSEDNTEKTRKTRKVFSEQSIPIPRPDYEVKRVVENGQVCDWDSAVEQWSWALRNELHIESNRGIPAMLTEPLWNSKENRSKSLEILLEGMEFEACYLTATSTAVSFATGRPNSLIVDIGHDIASVTPVIDGMSLSKSTRCNHFAGRFLNKLLTDYLKPREIIPLFEVEQRKPEFKRRSFSYSIADSLYDYANSRGFFQECKETIFQVATTPIAQEKNNQAISTGRTIESPWNEVIEFESNDRYQFAEQLINPLKESVPDDWPVNVAGVVETWRNDYVPMKRNKVGSGNNKEKEGTKESTPLDSNTATPLPESSSTTNENGKRTAEDIKREELPGIVDLISSSISSCDVDIRASLAHNLVITGGSSTIPGLSDRILNELNMKFPALKFRVLATGQSIERQYQSWLGGSILSSLGTFHQLWIGKKEYEEVGSERLLHDRLR</sequence>
<evidence type="ECO:0000256" key="10">
    <source>
        <dbReference type="ARBA" id="ARBA00038661"/>
    </source>
</evidence>
<dbReference type="GO" id="GO:0006338">
    <property type="term" value="P:chromatin remodeling"/>
    <property type="evidence" value="ECO:0007669"/>
    <property type="project" value="EnsemblFungi"/>
</dbReference>
<evidence type="ECO:0000256" key="9">
    <source>
        <dbReference type="ARBA" id="ARBA00038320"/>
    </source>
</evidence>
<comment type="subcellular location">
    <subcellularLocation>
        <location evidence="1">Nucleus</location>
    </subcellularLocation>
</comment>
<evidence type="ECO:0000313" key="16">
    <source>
        <dbReference type="EMBL" id="KTB08138.1"/>
    </source>
</evidence>
<dbReference type="EMBL" id="LLZZ01000106">
    <property type="protein sequence ID" value="KTB08138.1"/>
    <property type="molecule type" value="Genomic_DNA"/>
</dbReference>
<comment type="similarity">
    <text evidence="9">Belongs to the actin family. ARP4 subfamily.</text>
</comment>
<feature type="region of interest" description="Disordered" evidence="15">
    <location>
        <begin position="333"/>
        <end position="381"/>
    </location>
</feature>
<dbReference type="VEuPathDB" id="FungiDB:B1J91_M03201g"/>
<evidence type="ECO:0000256" key="13">
    <source>
        <dbReference type="ARBA" id="ARBA00053941"/>
    </source>
</evidence>
<evidence type="ECO:0000256" key="1">
    <source>
        <dbReference type="ARBA" id="ARBA00004123"/>
    </source>
</evidence>
<evidence type="ECO:0000256" key="6">
    <source>
        <dbReference type="ARBA" id="ARBA00023163"/>
    </source>
</evidence>
<dbReference type="Gene3D" id="3.90.640.10">
    <property type="entry name" value="Actin, Chain A, domain 4"/>
    <property type="match status" value="1"/>
</dbReference>
<evidence type="ECO:0000256" key="8">
    <source>
        <dbReference type="ARBA" id="ARBA00023242"/>
    </source>
</evidence>
<dbReference type="GO" id="GO:0031011">
    <property type="term" value="C:Ino80 complex"/>
    <property type="evidence" value="ECO:0007669"/>
    <property type="project" value="EnsemblFungi"/>
</dbReference>
<evidence type="ECO:0000256" key="11">
    <source>
        <dbReference type="ARBA" id="ARBA00041020"/>
    </source>
</evidence>
<dbReference type="FunFam" id="3.30.420.40:FF:000058">
    <property type="entry name" value="Putative actin-related protein 5"/>
    <property type="match status" value="1"/>
</dbReference>
<feature type="compositionally biased region" description="Polar residues" evidence="15">
    <location>
        <begin position="351"/>
        <end position="372"/>
    </location>
</feature>
<comment type="caution">
    <text evidence="16">The sequence shown here is derived from an EMBL/GenBank/DDBJ whole genome shotgun (WGS) entry which is preliminary data.</text>
</comment>
<keyword evidence="4" id="KW-0805">Transcription regulation</keyword>
<protein>
    <recommendedName>
        <fullName evidence="11">Actin-related protein 4</fullName>
    </recommendedName>
    <alternativeName>
        <fullName evidence="12 14">Actin-like protein ARP4</fullName>
    </alternativeName>
</protein>
<keyword evidence="7" id="KW-0234">DNA repair</keyword>
<dbReference type="FunFam" id="3.30.420.40:FF:000203">
    <property type="entry name" value="Actin-related protein 4"/>
    <property type="match status" value="1"/>
</dbReference>
<reference evidence="16 17" key="1">
    <citation type="submission" date="2015-10" db="EMBL/GenBank/DDBJ databases">
        <title>Draft genomes sequences of Candida glabrata isolates 1A, 1B, 2A, 2B, 3A and 3B.</title>
        <authorList>
            <person name="Haavelsrud O.E."/>
            <person name="Gaustad P."/>
        </authorList>
    </citation>
    <scope>NUCLEOTIDE SEQUENCE [LARGE SCALE GENOMIC DNA]</scope>
    <source>
        <strain evidence="16">910700640</strain>
    </source>
</reference>
<proteinExistence type="inferred from homology"/>
<dbReference type="SMART" id="SM00268">
    <property type="entry name" value="ACTIN"/>
    <property type="match status" value="1"/>
</dbReference>
<dbReference type="Gene3D" id="3.30.420.40">
    <property type="match status" value="3"/>
</dbReference>
<keyword evidence="3" id="KW-0156">Chromatin regulator</keyword>
<dbReference type="InterPro" id="IPR004000">
    <property type="entry name" value="Actin"/>
</dbReference>
<evidence type="ECO:0000256" key="2">
    <source>
        <dbReference type="ARBA" id="ARBA00022763"/>
    </source>
</evidence>
<evidence type="ECO:0000256" key="4">
    <source>
        <dbReference type="ARBA" id="ARBA00023015"/>
    </source>
</evidence>
<evidence type="ECO:0000256" key="5">
    <source>
        <dbReference type="ARBA" id="ARBA00023159"/>
    </source>
</evidence>
<evidence type="ECO:0000256" key="7">
    <source>
        <dbReference type="ARBA" id="ARBA00023204"/>
    </source>
</evidence>
<dbReference type="PROSITE" id="PS01132">
    <property type="entry name" value="ACTINS_ACT_LIKE"/>
    <property type="match status" value="1"/>
</dbReference>
<dbReference type="OrthoDB" id="5132116at2759"/>
<evidence type="ECO:0000256" key="14">
    <source>
        <dbReference type="ARBA" id="ARBA00077253"/>
    </source>
</evidence>